<proteinExistence type="predicted"/>
<organism evidence="1 2">
    <name type="scientific">Oesophagostomum dentatum</name>
    <name type="common">Nodular worm</name>
    <dbReference type="NCBI Taxonomy" id="61180"/>
    <lineage>
        <taxon>Eukaryota</taxon>
        <taxon>Metazoa</taxon>
        <taxon>Ecdysozoa</taxon>
        <taxon>Nematoda</taxon>
        <taxon>Chromadorea</taxon>
        <taxon>Rhabditida</taxon>
        <taxon>Rhabditina</taxon>
        <taxon>Rhabditomorpha</taxon>
        <taxon>Strongyloidea</taxon>
        <taxon>Strongylidae</taxon>
        <taxon>Oesophagostomum</taxon>
    </lineage>
</organism>
<accession>A0A0B1SCU3</accession>
<sequence length="80" mass="8725">MDIENFLETQEERHAVVHEIIEALDPINRGSSVEMAKEPATADTAVETVASDAGDMVQVGLYSLHLCSCRGLTPLKSRLN</sequence>
<protein>
    <submittedName>
        <fullName evidence="1">Uncharacterized protein</fullName>
    </submittedName>
</protein>
<evidence type="ECO:0000313" key="2">
    <source>
        <dbReference type="Proteomes" id="UP000053660"/>
    </source>
</evidence>
<name>A0A0B1SCU3_OESDE</name>
<reference evidence="1 2" key="1">
    <citation type="submission" date="2014-03" db="EMBL/GenBank/DDBJ databases">
        <title>Draft genome of the hookworm Oesophagostomum dentatum.</title>
        <authorList>
            <person name="Mitreva M."/>
        </authorList>
    </citation>
    <scope>NUCLEOTIDE SEQUENCE [LARGE SCALE GENOMIC DNA]</scope>
    <source>
        <strain evidence="1 2">OD-Hann</strain>
    </source>
</reference>
<evidence type="ECO:0000313" key="1">
    <source>
        <dbReference type="EMBL" id="KHJ82744.1"/>
    </source>
</evidence>
<dbReference type="AlphaFoldDB" id="A0A0B1SCU3"/>
<dbReference type="EMBL" id="KN577402">
    <property type="protein sequence ID" value="KHJ82744.1"/>
    <property type="molecule type" value="Genomic_DNA"/>
</dbReference>
<gene>
    <name evidence="1" type="ORF">OESDEN_17561</name>
</gene>
<dbReference type="Proteomes" id="UP000053660">
    <property type="component" value="Unassembled WGS sequence"/>
</dbReference>
<keyword evidence="2" id="KW-1185">Reference proteome</keyword>